<dbReference type="EMBL" id="CAXHTA020000001">
    <property type="protein sequence ID" value="CAL5218634.1"/>
    <property type="molecule type" value="Genomic_DNA"/>
</dbReference>
<name>A0ABP1FFH0_9CHLO</name>
<gene>
    <name evidence="1" type="primary">g335</name>
    <name evidence="1" type="ORF">VP750_LOCUS293</name>
</gene>
<comment type="caution">
    <text evidence="1">The sequence shown here is derived from an EMBL/GenBank/DDBJ whole genome shotgun (WGS) entry which is preliminary data.</text>
</comment>
<dbReference type="Proteomes" id="UP001497392">
    <property type="component" value="Unassembled WGS sequence"/>
</dbReference>
<evidence type="ECO:0000313" key="1">
    <source>
        <dbReference type="EMBL" id="CAL5218634.1"/>
    </source>
</evidence>
<keyword evidence="2" id="KW-1185">Reference proteome</keyword>
<sequence>MGQVYRSLARRTPLPRRQWQKRCNQNPSPKGQVWVLGALSRTMDYDSESDSEDVLVEKLRLLSSEVTPDEKGYDVYLNQHLPLLGVHRSYAGQKESKEYKIGLLHYLESPEHGADPEESVLSAFADRPIPESLGCLEHTGRTPGTASSCMVDSAKAEMELRAPSGRQIVKQLSGQLLACIEDEDKTSYSMRVSVEVTAVEVRPHSRMPLFSRQLSFRSKEPAEKVYVLDKEVQICS</sequence>
<organism evidence="1 2">
    <name type="scientific">Coccomyxa viridis</name>
    <dbReference type="NCBI Taxonomy" id="1274662"/>
    <lineage>
        <taxon>Eukaryota</taxon>
        <taxon>Viridiplantae</taxon>
        <taxon>Chlorophyta</taxon>
        <taxon>core chlorophytes</taxon>
        <taxon>Trebouxiophyceae</taxon>
        <taxon>Trebouxiophyceae incertae sedis</taxon>
        <taxon>Coccomyxaceae</taxon>
        <taxon>Coccomyxa</taxon>
    </lineage>
</organism>
<evidence type="ECO:0000313" key="2">
    <source>
        <dbReference type="Proteomes" id="UP001497392"/>
    </source>
</evidence>
<protein>
    <submittedName>
        <fullName evidence="1">G335 protein</fullName>
    </submittedName>
</protein>
<reference evidence="1 2" key="1">
    <citation type="submission" date="2024-06" db="EMBL/GenBank/DDBJ databases">
        <authorList>
            <person name="Kraege A."/>
            <person name="Thomma B."/>
        </authorList>
    </citation>
    <scope>NUCLEOTIDE SEQUENCE [LARGE SCALE GENOMIC DNA]</scope>
</reference>
<proteinExistence type="predicted"/>
<accession>A0ABP1FFH0</accession>